<dbReference type="Proteomes" id="UP000322927">
    <property type="component" value="Chromosome"/>
</dbReference>
<protein>
    <submittedName>
        <fullName evidence="2">Alpha/beta hydrolase</fullName>
    </submittedName>
</protein>
<sequence length="284" mass="30610">MTAYVLVHGSHSSGAFWAPIARELALRGHHVVAVDQPWHGTEAHLPTAYQTQDLHALATEPSPLAGIGLDDFERRVTGAVRRAARSAPRGRVVLVGHSMGGCSVSRVANAVPELLAHLVYMSACCFSPGVPSIDAVMATPEAATAIVPAGQVVGVPRELGVLRLNFRSQDPEDLAVFKEMFCADHAEADFLRVLAGLQPDETIDVNDDHAVGETATWGRIPRTYLRFGADRLLPPALQDLMIHLADERTPDNPFRVRDFPTTPHMGPQDPAPVVAALTRLGDRP</sequence>
<evidence type="ECO:0000313" key="2">
    <source>
        <dbReference type="EMBL" id="QES32421.1"/>
    </source>
</evidence>
<dbReference type="PANTHER" id="PTHR37017:SF11">
    <property type="entry name" value="ESTERASE_LIPASE_THIOESTERASE DOMAIN-CONTAINING PROTEIN"/>
    <property type="match status" value="1"/>
</dbReference>
<dbReference type="AlphaFoldDB" id="A0A5P2BTM3"/>
<dbReference type="EMBL" id="CP029192">
    <property type="protein sequence ID" value="QES32421.1"/>
    <property type="molecule type" value="Genomic_DNA"/>
</dbReference>
<dbReference type="InterPro" id="IPR000073">
    <property type="entry name" value="AB_hydrolase_1"/>
</dbReference>
<feature type="domain" description="AB hydrolase-1" evidence="1">
    <location>
        <begin position="5"/>
        <end position="276"/>
    </location>
</feature>
<evidence type="ECO:0000313" key="3">
    <source>
        <dbReference type="Proteomes" id="UP000322927"/>
    </source>
</evidence>
<dbReference type="OrthoDB" id="3827413at2"/>
<dbReference type="PANTHER" id="PTHR37017">
    <property type="entry name" value="AB HYDROLASE-1 DOMAIN-CONTAINING PROTEIN-RELATED"/>
    <property type="match status" value="1"/>
</dbReference>
<reference evidence="2 3" key="1">
    <citation type="submission" date="2018-05" db="EMBL/GenBank/DDBJ databases">
        <title>Streptomyces venezuelae.</title>
        <authorList>
            <person name="Kim W."/>
            <person name="Lee N."/>
            <person name="Cho B.-K."/>
        </authorList>
    </citation>
    <scope>NUCLEOTIDE SEQUENCE [LARGE SCALE GENOMIC DNA]</scope>
    <source>
        <strain evidence="2 3">ATCC 14584</strain>
    </source>
</reference>
<organism evidence="2 3">
    <name type="scientific">Streptomyces venezuelae</name>
    <dbReference type="NCBI Taxonomy" id="54571"/>
    <lineage>
        <taxon>Bacteria</taxon>
        <taxon>Bacillati</taxon>
        <taxon>Actinomycetota</taxon>
        <taxon>Actinomycetes</taxon>
        <taxon>Kitasatosporales</taxon>
        <taxon>Streptomycetaceae</taxon>
        <taxon>Streptomyces</taxon>
    </lineage>
</organism>
<dbReference type="GO" id="GO:0016787">
    <property type="term" value="F:hydrolase activity"/>
    <property type="evidence" value="ECO:0007669"/>
    <property type="project" value="UniProtKB-KW"/>
</dbReference>
<gene>
    <name evidence="2" type="ORF">DEJ48_02480</name>
</gene>
<dbReference type="InterPro" id="IPR052897">
    <property type="entry name" value="Sec-Metab_Biosynth_Hydrolase"/>
</dbReference>
<name>A0A5P2BTM3_STRVZ</name>
<dbReference type="RefSeq" id="WP_150214040.1">
    <property type="nucleotide sequence ID" value="NZ_CP029192.1"/>
</dbReference>
<accession>A0A5P2BTM3</accession>
<dbReference type="Pfam" id="PF12697">
    <property type="entry name" value="Abhydrolase_6"/>
    <property type="match status" value="1"/>
</dbReference>
<dbReference type="InterPro" id="IPR029058">
    <property type="entry name" value="AB_hydrolase_fold"/>
</dbReference>
<keyword evidence="2" id="KW-0378">Hydrolase</keyword>
<dbReference type="Gene3D" id="3.40.50.1820">
    <property type="entry name" value="alpha/beta hydrolase"/>
    <property type="match status" value="1"/>
</dbReference>
<evidence type="ECO:0000259" key="1">
    <source>
        <dbReference type="Pfam" id="PF12697"/>
    </source>
</evidence>
<dbReference type="SUPFAM" id="SSF53474">
    <property type="entry name" value="alpha/beta-Hydrolases"/>
    <property type="match status" value="1"/>
</dbReference>
<proteinExistence type="predicted"/>